<dbReference type="KEGG" id="ggr:HKW67_17265"/>
<dbReference type="InterPro" id="IPR037523">
    <property type="entry name" value="VOC_core"/>
</dbReference>
<feature type="domain" description="VOC" evidence="1">
    <location>
        <begin position="15"/>
        <end position="131"/>
    </location>
</feature>
<sequence length="146" mass="15418">MPGGAPPLRNRSIPDATFIPVRSYPDLDAAVTWLRDVLGARERLRIPHHRVQLSIGNGAMVVAAWDAAAVPATGGRPPAVLMVRVPDVHAAYARAIALGATGLTPPADHPYGERQASVRDPAGHAWTLTQTIADVDPASWGGELVE</sequence>
<name>A0A6M4IZE7_9BACT</name>
<dbReference type="Proteomes" id="UP000500938">
    <property type="component" value="Chromosome"/>
</dbReference>
<gene>
    <name evidence="2" type="ORF">HKW67_17265</name>
</gene>
<proteinExistence type="predicted"/>
<dbReference type="Gene3D" id="3.30.720.110">
    <property type="match status" value="1"/>
</dbReference>
<dbReference type="AlphaFoldDB" id="A0A6M4IZE7"/>
<dbReference type="InterPro" id="IPR029068">
    <property type="entry name" value="Glyas_Bleomycin-R_OHBP_Dase"/>
</dbReference>
<dbReference type="PANTHER" id="PTHR34109">
    <property type="entry name" value="BNAUNNG04460D PROTEIN-RELATED"/>
    <property type="match status" value="1"/>
</dbReference>
<dbReference type="PROSITE" id="PS51819">
    <property type="entry name" value="VOC"/>
    <property type="match status" value="1"/>
</dbReference>
<dbReference type="Pfam" id="PF00903">
    <property type="entry name" value="Glyoxalase"/>
    <property type="match status" value="1"/>
</dbReference>
<evidence type="ECO:0000313" key="3">
    <source>
        <dbReference type="Proteomes" id="UP000500938"/>
    </source>
</evidence>
<accession>A0A6M4IZE7</accession>
<evidence type="ECO:0000313" key="2">
    <source>
        <dbReference type="EMBL" id="QJR38282.1"/>
    </source>
</evidence>
<organism evidence="2 3">
    <name type="scientific">Gemmatimonas groenlandica</name>
    <dbReference type="NCBI Taxonomy" id="2732249"/>
    <lineage>
        <taxon>Bacteria</taxon>
        <taxon>Pseudomonadati</taxon>
        <taxon>Gemmatimonadota</taxon>
        <taxon>Gemmatimonadia</taxon>
        <taxon>Gemmatimonadales</taxon>
        <taxon>Gemmatimonadaceae</taxon>
        <taxon>Gemmatimonas</taxon>
    </lineage>
</organism>
<dbReference type="EMBL" id="CP053085">
    <property type="protein sequence ID" value="QJR38282.1"/>
    <property type="molecule type" value="Genomic_DNA"/>
</dbReference>
<reference evidence="2 3" key="1">
    <citation type="submission" date="2020-05" db="EMBL/GenBank/DDBJ databases">
        <title>Complete genome sequence of Gemmatimonas greenlandica TET16.</title>
        <authorList>
            <person name="Zeng Y."/>
        </authorList>
    </citation>
    <scope>NUCLEOTIDE SEQUENCE [LARGE SCALE GENOMIC DNA]</scope>
    <source>
        <strain evidence="2 3">TET16</strain>
    </source>
</reference>
<dbReference type="SUPFAM" id="SSF54593">
    <property type="entry name" value="Glyoxalase/Bleomycin resistance protein/Dihydroxybiphenyl dioxygenase"/>
    <property type="match status" value="1"/>
</dbReference>
<dbReference type="InterPro" id="IPR004360">
    <property type="entry name" value="Glyas_Fos-R_dOase_dom"/>
</dbReference>
<protein>
    <submittedName>
        <fullName evidence="2">Glyoxalase</fullName>
    </submittedName>
</protein>
<keyword evidence="3" id="KW-1185">Reference proteome</keyword>
<evidence type="ECO:0000259" key="1">
    <source>
        <dbReference type="PROSITE" id="PS51819"/>
    </source>
</evidence>
<dbReference type="Gene3D" id="3.30.720.120">
    <property type="match status" value="1"/>
</dbReference>